<organism evidence="2 3">
    <name type="scientific">Streptomyces fuscichromogenes</name>
    <dbReference type="NCBI Taxonomy" id="1324013"/>
    <lineage>
        <taxon>Bacteria</taxon>
        <taxon>Bacillati</taxon>
        <taxon>Actinomycetota</taxon>
        <taxon>Actinomycetes</taxon>
        <taxon>Kitasatosporales</taxon>
        <taxon>Streptomycetaceae</taxon>
        <taxon>Streptomyces</taxon>
    </lineage>
</organism>
<evidence type="ECO:0000259" key="1">
    <source>
        <dbReference type="Pfam" id="PF12680"/>
    </source>
</evidence>
<gene>
    <name evidence="2" type="ORF">GCM10011578_074020</name>
</gene>
<dbReference type="InterPro" id="IPR037401">
    <property type="entry name" value="SnoaL-like"/>
</dbReference>
<sequence>MATDPKDVVRAFVDALNRQDWDRIEGLITPDFTYTIQAYDLPGAGEPMDGPTMLEILPQMLALFDATGPQIEISRLVGEGSWVVAEAVGNGSFRDGSSYDNRYANVYEVAGDRVRTLREYMDTQHMARSFAAVTSPSDS</sequence>
<dbReference type="SUPFAM" id="SSF54427">
    <property type="entry name" value="NTF2-like"/>
    <property type="match status" value="1"/>
</dbReference>
<dbReference type="Proteomes" id="UP000653411">
    <property type="component" value="Unassembled WGS sequence"/>
</dbReference>
<protein>
    <submittedName>
        <fullName evidence="2">Ketosteroid isomerase</fullName>
    </submittedName>
</protein>
<comment type="caution">
    <text evidence="2">The sequence shown here is derived from an EMBL/GenBank/DDBJ whole genome shotgun (WGS) entry which is preliminary data.</text>
</comment>
<reference evidence="2" key="1">
    <citation type="journal article" date="2014" name="Int. J. Syst. Evol. Microbiol.">
        <title>Complete genome sequence of Corynebacterium casei LMG S-19264T (=DSM 44701T), isolated from a smear-ripened cheese.</title>
        <authorList>
            <consortium name="US DOE Joint Genome Institute (JGI-PGF)"/>
            <person name="Walter F."/>
            <person name="Albersmeier A."/>
            <person name="Kalinowski J."/>
            <person name="Ruckert C."/>
        </authorList>
    </citation>
    <scope>NUCLEOTIDE SEQUENCE</scope>
    <source>
        <strain evidence="2">CGMCC 4.7110</strain>
    </source>
</reference>
<dbReference type="AlphaFoldDB" id="A0A917XK74"/>
<proteinExistence type="predicted"/>
<accession>A0A917XK74</accession>
<dbReference type="InterPro" id="IPR032710">
    <property type="entry name" value="NTF2-like_dom_sf"/>
</dbReference>
<dbReference type="GO" id="GO:0016853">
    <property type="term" value="F:isomerase activity"/>
    <property type="evidence" value="ECO:0007669"/>
    <property type="project" value="UniProtKB-KW"/>
</dbReference>
<dbReference type="Gene3D" id="3.10.450.50">
    <property type="match status" value="1"/>
</dbReference>
<reference evidence="2" key="2">
    <citation type="submission" date="2020-09" db="EMBL/GenBank/DDBJ databases">
        <authorList>
            <person name="Sun Q."/>
            <person name="Zhou Y."/>
        </authorList>
    </citation>
    <scope>NUCLEOTIDE SEQUENCE</scope>
    <source>
        <strain evidence="2">CGMCC 4.7110</strain>
    </source>
</reference>
<dbReference type="EMBL" id="BMML01000022">
    <property type="protein sequence ID" value="GGN33855.1"/>
    <property type="molecule type" value="Genomic_DNA"/>
</dbReference>
<dbReference type="RefSeq" id="WP_189267284.1">
    <property type="nucleotide sequence ID" value="NZ_BMML01000022.1"/>
</dbReference>
<name>A0A917XK74_9ACTN</name>
<evidence type="ECO:0000313" key="3">
    <source>
        <dbReference type="Proteomes" id="UP000653411"/>
    </source>
</evidence>
<keyword evidence="2" id="KW-0413">Isomerase</keyword>
<evidence type="ECO:0000313" key="2">
    <source>
        <dbReference type="EMBL" id="GGN33855.1"/>
    </source>
</evidence>
<feature type="domain" description="SnoaL-like" evidence="1">
    <location>
        <begin position="9"/>
        <end position="114"/>
    </location>
</feature>
<keyword evidence="3" id="KW-1185">Reference proteome</keyword>
<dbReference type="Pfam" id="PF12680">
    <property type="entry name" value="SnoaL_2"/>
    <property type="match status" value="1"/>
</dbReference>